<feature type="region of interest" description="Disordered" evidence="1">
    <location>
        <begin position="1"/>
        <end position="27"/>
    </location>
</feature>
<evidence type="ECO:0000313" key="3">
    <source>
        <dbReference type="EMBL" id="KAF5762854.1"/>
    </source>
</evidence>
<evidence type="ECO:0000256" key="1">
    <source>
        <dbReference type="SAM" id="MobiDB-lite"/>
    </source>
</evidence>
<feature type="compositionally biased region" description="Low complexity" evidence="1">
    <location>
        <begin position="16"/>
        <end position="27"/>
    </location>
</feature>
<keyword evidence="2" id="KW-0472">Membrane</keyword>
<dbReference type="AlphaFoldDB" id="A0A9K3DWU2"/>
<dbReference type="Proteomes" id="UP000215914">
    <property type="component" value="Unassembled WGS sequence"/>
</dbReference>
<dbReference type="Gramene" id="mRNA:HanXRQr2_Chr15g0673521">
    <property type="protein sequence ID" value="CDS:HanXRQr2_Chr15g0673521.1"/>
    <property type="gene ID" value="HanXRQr2_Chr15g0673521"/>
</dbReference>
<gene>
    <name evidence="3" type="ORF">HanXRQr2_Chr15g0673521</name>
</gene>
<organism evidence="3 4">
    <name type="scientific">Helianthus annuus</name>
    <name type="common">Common sunflower</name>
    <dbReference type="NCBI Taxonomy" id="4232"/>
    <lineage>
        <taxon>Eukaryota</taxon>
        <taxon>Viridiplantae</taxon>
        <taxon>Streptophyta</taxon>
        <taxon>Embryophyta</taxon>
        <taxon>Tracheophyta</taxon>
        <taxon>Spermatophyta</taxon>
        <taxon>Magnoliopsida</taxon>
        <taxon>eudicotyledons</taxon>
        <taxon>Gunneridae</taxon>
        <taxon>Pentapetalae</taxon>
        <taxon>asterids</taxon>
        <taxon>campanulids</taxon>
        <taxon>Asterales</taxon>
        <taxon>Asteraceae</taxon>
        <taxon>Asteroideae</taxon>
        <taxon>Heliantheae alliance</taxon>
        <taxon>Heliantheae</taxon>
        <taxon>Helianthus</taxon>
    </lineage>
</organism>
<comment type="caution">
    <text evidence="3">The sequence shown here is derived from an EMBL/GenBank/DDBJ whole genome shotgun (WGS) entry which is preliminary data.</text>
</comment>
<keyword evidence="4" id="KW-1185">Reference proteome</keyword>
<name>A0A9K3DWU2_HELAN</name>
<protein>
    <submittedName>
        <fullName evidence="3">Uncharacterized protein</fullName>
    </submittedName>
</protein>
<evidence type="ECO:0000256" key="2">
    <source>
        <dbReference type="SAM" id="Phobius"/>
    </source>
</evidence>
<reference evidence="3" key="2">
    <citation type="submission" date="2020-06" db="EMBL/GenBank/DDBJ databases">
        <title>Helianthus annuus Genome sequencing and assembly Release 2.</title>
        <authorList>
            <person name="Gouzy J."/>
            <person name="Langlade N."/>
            <person name="Munos S."/>
        </authorList>
    </citation>
    <scope>NUCLEOTIDE SEQUENCE</scope>
    <source>
        <tissue evidence="3">Leaves</tissue>
    </source>
</reference>
<sequence length="229" mass="25237">MSLEITESARGEVSDQTSEQQTVEGQGGQPVVVPVVPAVGTTGTQSKWTVWCEKIHHILKNRRRVRRPAALAPPTGLESVVITLPPESSSVAVTLSMEPSFKASYKKEVKAVKIAWGATLVLLNVIRSEKTLAPLIYTSVGLLWLSIVCWLVIDQVYKQAKDDPKEDWLWSGVTACCYCSCAASFFTALFGVFFAYHVAKIFTVITCGFLCWALIFCVICSFKTKDHTN</sequence>
<accession>A0A9K3DWU2</accession>
<keyword evidence="2" id="KW-0812">Transmembrane</keyword>
<keyword evidence="2" id="KW-1133">Transmembrane helix</keyword>
<feature type="transmembrane region" description="Helical" evidence="2">
    <location>
        <begin position="169"/>
        <end position="195"/>
    </location>
</feature>
<feature type="transmembrane region" description="Helical" evidence="2">
    <location>
        <begin position="201"/>
        <end position="222"/>
    </location>
</feature>
<reference evidence="3" key="1">
    <citation type="journal article" date="2017" name="Nature">
        <title>The sunflower genome provides insights into oil metabolism, flowering and Asterid evolution.</title>
        <authorList>
            <person name="Badouin H."/>
            <person name="Gouzy J."/>
            <person name="Grassa C.J."/>
            <person name="Murat F."/>
            <person name="Staton S.E."/>
            <person name="Cottret L."/>
            <person name="Lelandais-Briere C."/>
            <person name="Owens G.L."/>
            <person name="Carrere S."/>
            <person name="Mayjonade B."/>
            <person name="Legrand L."/>
            <person name="Gill N."/>
            <person name="Kane N.C."/>
            <person name="Bowers J.E."/>
            <person name="Hubner S."/>
            <person name="Bellec A."/>
            <person name="Berard A."/>
            <person name="Berges H."/>
            <person name="Blanchet N."/>
            <person name="Boniface M.C."/>
            <person name="Brunel D."/>
            <person name="Catrice O."/>
            <person name="Chaidir N."/>
            <person name="Claudel C."/>
            <person name="Donnadieu C."/>
            <person name="Faraut T."/>
            <person name="Fievet G."/>
            <person name="Helmstetter N."/>
            <person name="King M."/>
            <person name="Knapp S.J."/>
            <person name="Lai Z."/>
            <person name="Le Paslier M.C."/>
            <person name="Lippi Y."/>
            <person name="Lorenzon L."/>
            <person name="Mandel J.R."/>
            <person name="Marage G."/>
            <person name="Marchand G."/>
            <person name="Marquand E."/>
            <person name="Bret-Mestries E."/>
            <person name="Morien E."/>
            <person name="Nambeesan S."/>
            <person name="Nguyen T."/>
            <person name="Pegot-Espagnet P."/>
            <person name="Pouilly N."/>
            <person name="Raftis F."/>
            <person name="Sallet E."/>
            <person name="Schiex T."/>
            <person name="Thomas J."/>
            <person name="Vandecasteele C."/>
            <person name="Vares D."/>
            <person name="Vear F."/>
            <person name="Vautrin S."/>
            <person name="Crespi M."/>
            <person name="Mangin B."/>
            <person name="Burke J.M."/>
            <person name="Salse J."/>
            <person name="Munos S."/>
            <person name="Vincourt P."/>
            <person name="Rieseberg L.H."/>
            <person name="Langlade N.B."/>
        </authorList>
    </citation>
    <scope>NUCLEOTIDE SEQUENCE</scope>
    <source>
        <tissue evidence="3">Leaves</tissue>
    </source>
</reference>
<dbReference type="EMBL" id="MNCJ02000330">
    <property type="protein sequence ID" value="KAF5762854.1"/>
    <property type="molecule type" value="Genomic_DNA"/>
</dbReference>
<evidence type="ECO:0000313" key="4">
    <source>
        <dbReference type="Proteomes" id="UP000215914"/>
    </source>
</evidence>
<proteinExistence type="predicted"/>
<feature type="transmembrane region" description="Helical" evidence="2">
    <location>
        <begin position="134"/>
        <end position="157"/>
    </location>
</feature>